<keyword evidence="10" id="KW-1185">Reference proteome</keyword>
<dbReference type="CDD" id="cd19411">
    <property type="entry name" value="MCP2201-like_sensor"/>
    <property type="match status" value="1"/>
</dbReference>
<comment type="caution">
    <text evidence="9">The sequence shown here is derived from an EMBL/GenBank/DDBJ whole genome shotgun (WGS) entry which is preliminary data.</text>
</comment>
<reference evidence="9" key="1">
    <citation type="submission" date="2022-12" db="EMBL/GenBank/DDBJ databases">
        <title>Clostridium sp. nov., isolated from industrial wastewater.</title>
        <authorList>
            <person name="Jiayan W."/>
        </authorList>
    </citation>
    <scope>NUCLEOTIDE SEQUENCE</scope>
    <source>
        <strain evidence="9">ZC22-4</strain>
    </source>
</reference>
<dbReference type="InterPro" id="IPR004090">
    <property type="entry name" value="Chemotax_Me-accpt_rcpt"/>
</dbReference>
<dbReference type="InterPro" id="IPR024478">
    <property type="entry name" value="HlyB_4HB_MCP"/>
</dbReference>
<protein>
    <submittedName>
        <fullName evidence="9">Methyl-accepting chemotaxis protein</fullName>
    </submittedName>
</protein>
<feature type="transmembrane region" description="Helical" evidence="6">
    <location>
        <begin position="189"/>
        <end position="214"/>
    </location>
</feature>
<dbReference type="PANTHER" id="PTHR32089:SF112">
    <property type="entry name" value="LYSOZYME-LIKE PROTEIN-RELATED"/>
    <property type="match status" value="1"/>
</dbReference>
<feature type="domain" description="HAMP" evidence="8">
    <location>
        <begin position="212"/>
        <end position="264"/>
    </location>
</feature>
<keyword evidence="6" id="KW-0472">Membrane</keyword>
<dbReference type="InterPro" id="IPR004089">
    <property type="entry name" value="MCPsignal_dom"/>
</dbReference>
<dbReference type="CDD" id="cd06225">
    <property type="entry name" value="HAMP"/>
    <property type="match status" value="1"/>
</dbReference>
<dbReference type="SUPFAM" id="SSF58104">
    <property type="entry name" value="Methyl-accepting chemotaxis protein (MCP) signaling domain"/>
    <property type="match status" value="1"/>
</dbReference>
<comment type="similarity">
    <text evidence="2">Belongs to the methyl-accepting chemotaxis (MCP) protein family.</text>
</comment>
<dbReference type="SMART" id="SM00283">
    <property type="entry name" value="MA"/>
    <property type="match status" value="1"/>
</dbReference>
<evidence type="ECO:0000313" key="10">
    <source>
        <dbReference type="Proteomes" id="UP001144612"/>
    </source>
</evidence>
<name>A0ABT4DEY8_9CLOT</name>
<dbReference type="InterPro" id="IPR003660">
    <property type="entry name" value="HAMP_dom"/>
</dbReference>
<dbReference type="Pfam" id="PF12729">
    <property type="entry name" value="4HB_MCP_1"/>
    <property type="match status" value="1"/>
</dbReference>
<dbReference type="InterPro" id="IPR047347">
    <property type="entry name" value="YvaQ-like_sensor"/>
</dbReference>
<gene>
    <name evidence="9" type="ORF">OW729_16545</name>
</gene>
<evidence type="ECO:0000256" key="3">
    <source>
        <dbReference type="PROSITE-ProRule" id="PRU00284"/>
    </source>
</evidence>
<keyword evidence="4" id="KW-0175">Coiled coil</keyword>
<keyword evidence="6" id="KW-0812">Transmembrane</keyword>
<keyword evidence="6" id="KW-1133">Transmembrane helix</keyword>
<evidence type="ECO:0000256" key="1">
    <source>
        <dbReference type="ARBA" id="ARBA00023224"/>
    </source>
</evidence>
<sequence>MKWFNNLKMAQKLIFSFIVVSLFIGIVGSIGVLNMRKINSGSVSMYKIDLMGVKCMGQIKENLLQINSDMLTLLYDKDRGKFQNLKNEITQLKAENDKLLSDYELTMTTDKDKQMYAQFTKLLEDYRVSRDNTINLVNNNKYDQSLLSFNKMYETRVKMFEILNEYVDFNMQLAQNDYEKNNAIYKTSLITIIIVIGIGLITAVTLGFVIASIISKQLNKIVIFAETLGKGDLTQTIQIDSKDEIGHLSQSLNKANENVKALISKIMNSASDISATSEELSATTEEVSSNMQFVNESARQIAEGTENLTSSTEEVSASSQEISATAHELAKKSTNAAASVEEIRKRAINIKVKAENNIELGNSIYNEKHDKIIKAIEDGKVVEKIKVMADAIASIAEQTNLLSLNAAIEAARAGEQGKGFAVVADEVRKLAEQSSQTVTEIHNMVTQVQTAFNNLSNSGHEILSYIADNVKPSYELLLETGIQYEKDSEFINNMSQEIALASEQISETISQVAETIQNVSATSEESAASSEEILNSIDEISGAINNVSQSSQAQSELAQELNTMVQQFKI</sequence>
<keyword evidence="1 3" id="KW-0807">Transducer</keyword>
<accession>A0ABT4DEY8</accession>
<proteinExistence type="inferred from homology"/>
<dbReference type="Gene3D" id="1.10.287.950">
    <property type="entry name" value="Methyl-accepting chemotaxis protein"/>
    <property type="match status" value="1"/>
</dbReference>
<dbReference type="Pfam" id="PF00672">
    <property type="entry name" value="HAMP"/>
    <property type="match status" value="1"/>
</dbReference>
<dbReference type="Proteomes" id="UP001144612">
    <property type="component" value="Unassembled WGS sequence"/>
</dbReference>
<feature type="domain" description="Methyl-accepting transducer" evidence="7">
    <location>
        <begin position="276"/>
        <end position="541"/>
    </location>
</feature>
<feature type="coiled-coil region" evidence="4">
    <location>
        <begin position="75"/>
        <end position="102"/>
    </location>
</feature>
<evidence type="ECO:0000256" key="6">
    <source>
        <dbReference type="SAM" id="Phobius"/>
    </source>
</evidence>
<dbReference type="PROSITE" id="PS50885">
    <property type="entry name" value="HAMP"/>
    <property type="match status" value="1"/>
</dbReference>
<dbReference type="SMART" id="SM00304">
    <property type="entry name" value="HAMP"/>
    <property type="match status" value="1"/>
</dbReference>
<feature type="transmembrane region" description="Helical" evidence="6">
    <location>
        <begin position="13"/>
        <end position="35"/>
    </location>
</feature>
<evidence type="ECO:0000259" key="7">
    <source>
        <dbReference type="PROSITE" id="PS50111"/>
    </source>
</evidence>
<dbReference type="PANTHER" id="PTHR32089">
    <property type="entry name" value="METHYL-ACCEPTING CHEMOTAXIS PROTEIN MCPB"/>
    <property type="match status" value="1"/>
</dbReference>
<dbReference type="Pfam" id="PF00015">
    <property type="entry name" value="MCPsignal"/>
    <property type="match status" value="1"/>
</dbReference>
<feature type="region of interest" description="Disordered" evidence="5">
    <location>
        <begin position="305"/>
        <end position="336"/>
    </location>
</feature>
<dbReference type="PROSITE" id="PS50111">
    <property type="entry name" value="CHEMOTAXIS_TRANSDUC_2"/>
    <property type="match status" value="1"/>
</dbReference>
<evidence type="ECO:0000256" key="5">
    <source>
        <dbReference type="SAM" id="MobiDB-lite"/>
    </source>
</evidence>
<dbReference type="Gene3D" id="6.10.340.10">
    <property type="match status" value="1"/>
</dbReference>
<organism evidence="9 10">
    <name type="scientific">Clostridium brassicae</name>
    <dbReference type="NCBI Taxonomy" id="2999072"/>
    <lineage>
        <taxon>Bacteria</taxon>
        <taxon>Bacillati</taxon>
        <taxon>Bacillota</taxon>
        <taxon>Clostridia</taxon>
        <taxon>Eubacteriales</taxon>
        <taxon>Clostridiaceae</taxon>
        <taxon>Clostridium</taxon>
    </lineage>
</organism>
<evidence type="ECO:0000313" key="9">
    <source>
        <dbReference type="EMBL" id="MCY6960228.1"/>
    </source>
</evidence>
<evidence type="ECO:0000256" key="2">
    <source>
        <dbReference type="ARBA" id="ARBA00029447"/>
    </source>
</evidence>
<dbReference type="RefSeq" id="WP_268062665.1">
    <property type="nucleotide sequence ID" value="NZ_JAPQFJ010000023.1"/>
</dbReference>
<dbReference type="PRINTS" id="PR00260">
    <property type="entry name" value="CHEMTRNSDUCR"/>
</dbReference>
<evidence type="ECO:0000256" key="4">
    <source>
        <dbReference type="SAM" id="Coils"/>
    </source>
</evidence>
<evidence type="ECO:0000259" key="8">
    <source>
        <dbReference type="PROSITE" id="PS50885"/>
    </source>
</evidence>
<feature type="compositionally biased region" description="Polar residues" evidence="5">
    <location>
        <begin position="306"/>
        <end position="323"/>
    </location>
</feature>
<dbReference type="EMBL" id="JAPQFJ010000023">
    <property type="protein sequence ID" value="MCY6960228.1"/>
    <property type="molecule type" value="Genomic_DNA"/>
</dbReference>